<keyword evidence="2" id="KW-1185">Reference proteome</keyword>
<evidence type="ECO:0000313" key="1">
    <source>
        <dbReference type="EMBL" id="KAH9287959.1"/>
    </source>
</evidence>
<proteinExistence type="predicted"/>
<comment type="caution">
    <text evidence="1">The sequence shown here is derived from an EMBL/GenBank/DDBJ whole genome shotgun (WGS) entry which is preliminary data.</text>
</comment>
<accession>A0AA38C0X8</accession>
<dbReference type="EMBL" id="JAHRHJ020003813">
    <property type="protein sequence ID" value="KAH9287959.1"/>
    <property type="molecule type" value="Genomic_DNA"/>
</dbReference>
<organism evidence="1 2">
    <name type="scientific">Taxus chinensis</name>
    <name type="common">Chinese yew</name>
    <name type="synonym">Taxus wallichiana var. chinensis</name>
    <dbReference type="NCBI Taxonomy" id="29808"/>
    <lineage>
        <taxon>Eukaryota</taxon>
        <taxon>Viridiplantae</taxon>
        <taxon>Streptophyta</taxon>
        <taxon>Embryophyta</taxon>
        <taxon>Tracheophyta</taxon>
        <taxon>Spermatophyta</taxon>
        <taxon>Pinopsida</taxon>
        <taxon>Pinidae</taxon>
        <taxon>Conifers II</taxon>
        <taxon>Cupressales</taxon>
        <taxon>Taxaceae</taxon>
        <taxon>Taxus</taxon>
    </lineage>
</organism>
<dbReference type="Proteomes" id="UP000824469">
    <property type="component" value="Unassembled WGS sequence"/>
</dbReference>
<name>A0AA38C0X8_TAXCH</name>
<reference evidence="1 2" key="1">
    <citation type="journal article" date="2021" name="Nat. Plants">
        <title>The Taxus genome provides insights into paclitaxel biosynthesis.</title>
        <authorList>
            <person name="Xiong X."/>
            <person name="Gou J."/>
            <person name="Liao Q."/>
            <person name="Li Y."/>
            <person name="Zhou Q."/>
            <person name="Bi G."/>
            <person name="Li C."/>
            <person name="Du R."/>
            <person name="Wang X."/>
            <person name="Sun T."/>
            <person name="Guo L."/>
            <person name="Liang H."/>
            <person name="Lu P."/>
            <person name="Wu Y."/>
            <person name="Zhang Z."/>
            <person name="Ro D.K."/>
            <person name="Shang Y."/>
            <person name="Huang S."/>
            <person name="Yan J."/>
        </authorList>
    </citation>
    <scope>NUCLEOTIDE SEQUENCE [LARGE SCALE GENOMIC DNA]</scope>
    <source>
        <strain evidence="1">Ta-2019</strain>
    </source>
</reference>
<protein>
    <submittedName>
        <fullName evidence="1">Uncharacterized protein</fullName>
    </submittedName>
</protein>
<sequence>MGFFPQDLIFVDTCKFYVNYRHAEHRDNICKAPRDWVKKPSDERDRITGGAYLHNMLVRGSNHALELRFGDKCGQVDKASWELLAVQEEDTCPILKQIVEALDPPSIRSLFGLCVVSNDQLSVDGGCETEANDFGVEDEDVGRDVVEGPVDSHNPCNIEVALHFKETGILATTSMESNDLKMIMGSLVLE</sequence>
<evidence type="ECO:0000313" key="2">
    <source>
        <dbReference type="Proteomes" id="UP000824469"/>
    </source>
</evidence>
<gene>
    <name evidence="1" type="ORF">KI387_032076</name>
</gene>
<feature type="non-terminal residue" evidence="1">
    <location>
        <position position="1"/>
    </location>
</feature>
<dbReference type="AlphaFoldDB" id="A0AA38C0X8"/>